<gene>
    <name evidence="3" type="ORF">VTL71DRAFT_1689</name>
</gene>
<evidence type="ECO:0000256" key="1">
    <source>
        <dbReference type="ARBA" id="ARBA00007884"/>
    </source>
</evidence>
<keyword evidence="4" id="KW-1185">Reference proteome</keyword>
<protein>
    <recommendedName>
        <fullName evidence="2">NADH:ubiquinone oxidoreductase intermediate-associated protein 30 domain-containing protein</fullName>
    </recommendedName>
</protein>
<dbReference type="InterPro" id="IPR008979">
    <property type="entry name" value="Galactose-bd-like_sf"/>
</dbReference>
<dbReference type="PANTHER" id="PTHR13194">
    <property type="entry name" value="COMPLEX I INTERMEDIATE-ASSOCIATED PROTEIN 30"/>
    <property type="match status" value="1"/>
</dbReference>
<dbReference type="InterPro" id="IPR013857">
    <property type="entry name" value="NADH-UbQ_OxRdtase-assoc_prot30"/>
</dbReference>
<reference evidence="3 4" key="1">
    <citation type="journal article" date="2024" name="Commun. Biol.">
        <title>Comparative genomic analysis of thermophilic fungi reveals convergent evolutionary adaptations and gene losses.</title>
        <authorList>
            <person name="Steindorff A.S."/>
            <person name="Aguilar-Pontes M.V."/>
            <person name="Robinson A.J."/>
            <person name="Andreopoulos B."/>
            <person name="LaButti K."/>
            <person name="Kuo A."/>
            <person name="Mondo S."/>
            <person name="Riley R."/>
            <person name="Otillar R."/>
            <person name="Haridas S."/>
            <person name="Lipzen A."/>
            <person name="Grimwood J."/>
            <person name="Schmutz J."/>
            <person name="Clum A."/>
            <person name="Reid I.D."/>
            <person name="Moisan M.C."/>
            <person name="Butler G."/>
            <person name="Nguyen T.T.M."/>
            <person name="Dewar K."/>
            <person name="Conant G."/>
            <person name="Drula E."/>
            <person name="Henrissat B."/>
            <person name="Hansel C."/>
            <person name="Singer S."/>
            <person name="Hutchinson M.I."/>
            <person name="de Vries R.P."/>
            <person name="Natvig D.O."/>
            <person name="Powell A.J."/>
            <person name="Tsang A."/>
            <person name="Grigoriev I.V."/>
        </authorList>
    </citation>
    <scope>NUCLEOTIDE SEQUENCE [LARGE SCALE GENOMIC DNA]</scope>
    <source>
        <strain evidence="3 4">CBS 494.80</strain>
    </source>
</reference>
<proteinExistence type="inferred from homology"/>
<dbReference type="EMBL" id="JAZHXI010000010">
    <property type="protein sequence ID" value="KAL2067265.1"/>
    <property type="molecule type" value="Genomic_DNA"/>
</dbReference>
<dbReference type="PANTHER" id="PTHR13194:SF19">
    <property type="entry name" value="NAD(P)-BINDING ROSSMANN-FOLD SUPERFAMILY PROTEIN"/>
    <property type="match status" value="1"/>
</dbReference>
<dbReference type="Pfam" id="PF08547">
    <property type="entry name" value="CIA30"/>
    <property type="match status" value="1"/>
</dbReference>
<evidence type="ECO:0000313" key="3">
    <source>
        <dbReference type="EMBL" id="KAL2067265.1"/>
    </source>
</evidence>
<name>A0ABR4CBF9_9HELO</name>
<dbReference type="SUPFAM" id="SSF49785">
    <property type="entry name" value="Galactose-binding domain-like"/>
    <property type="match status" value="1"/>
</dbReference>
<dbReference type="Proteomes" id="UP001595075">
    <property type="component" value="Unassembled WGS sequence"/>
</dbReference>
<feature type="domain" description="NADH:ubiquinone oxidoreductase intermediate-associated protein 30" evidence="2">
    <location>
        <begin position="37"/>
        <end position="198"/>
    </location>
</feature>
<sequence>MSLPAQQPMVHPQATETSFDMNSISVMSIFGGDKPWSAVDWVRTDDTVRGGASVSELTINGTPPTAIFHGKLVKKLGEAAFASQRTTREDRNWDLSTYEGLVLDIAKSDEKQYTLTLKDAVLPPNPNGTDPASLTWQYDFKVKLDGEKVLIKWDTFKPTLKGREQKDAKPLDLKHVKRIGFMNRSFFGSQEGNFSLSINSLSAYRNVTAK</sequence>
<comment type="similarity">
    <text evidence="1">Belongs to the CIA30 family.</text>
</comment>
<comment type="caution">
    <text evidence="3">The sequence shown here is derived from an EMBL/GenBank/DDBJ whole genome shotgun (WGS) entry which is preliminary data.</text>
</comment>
<evidence type="ECO:0000313" key="4">
    <source>
        <dbReference type="Proteomes" id="UP001595075"/>
    </source>
</evidence>
<organism evidence="3 4">
    <name type="scientific">Oculimacula yallundae</name>
    <dbReference type="NCBI Taxonomy" id="86028"/>
    <lineage>
        <taxon>Eukaryota</taxon>
        <taxon>Fungi</taxon>
        <taxon>Dikarya</taxon>
        <taxon>Ascomycota</taxon>
        <taxon>Pezizomycotina</taxon>
        <taxon>Leotiomycetes</taxon>
        <taxon>Helotiales</taxon>
        <taxon>Ploettnerulaceae</taxon>
        <taxon>Oculimacula</taxon>
    </lineage>
</organism>
<accession>A0ABR4CBF9</accession>
<evidence type="ECO:0000259" key="2">
    <source>
        <dbReference type="Pfam" id="PF08547"/>
    </source>
</evidence>
<dbReference type="InterPro" id="IPR039131">
    <property type="entry name" value="NDUFAF1"/>
</dbReference>